<evidence type="ECO:0000313" key="2">
    <source>
        <dbReference type="EMBL" id="KAK7818253.1"/>
    </source>
</evidence>
<evidence type="ECO:0000313" key="3">
    <source>
        <dbReference type="Proteomes" id="UP000237347"/>
    </source>
</evidence>
<dbReference type="Pfam" id="PF02458">
    <property type="entry name" value="Transferase"/>
    <property type="match status" value="2"/>
</dbReference>
<reference evidence="2 3" key="1">
    <citation type="journal article" date="2018" name="Sci. Data">
        <title>The draft genome sequence of cork oak.</title>
        <authorList>
            <person name="Ramos A.M."/>
            <person name="Usie A."/>
            <person name="Barbosa P."/>
            <person name="Barros P.M."/>
            <person name="Capote T."/>
            <person name="Chaves I."/>
            <person name="Simoes F."/>
            <person name="Abreu I."/>
            <person name="Carrasquinho I."/>
            <person name="Faro C."/>
            <person name="Guimaraes J.B."/>
            <person name="Mendonca D."/>
            <person name="Nobrega F."/>
            <person name="Rodrigues L."/>
            <person name="Saibo N.J.M."/>
            <person name="Varela M.C."/>
            <person name="Egas C."/>
            <person name="Matos J."/>
            <person name="Miguel C.M."/>
            <person name="Oliveira M.M."/>
            <person name="Ricardo C.P."/>
            <person name="Goncalves S."/>
        </authorList>
    </citation>
    <scope>NUCLEOTIDE SEQUENCE [LARGE SCALE GENOMIC DNA]</scope>
    <source>
        <strain evidence="3">cv. HL8</strain>
    </source>
</reference>
<dbReference type="InterPro" id="IPR050317">
    <property type="entry name" value="Plant_Fungal_Acyltransferase"/>
</dbReference>
<gene>
    <name evidence="2" type="primary">HCBT2</name>
    <name evidence="2" type="ORF">CFP56_041563</name>
</gene>
<accession>A0AAW0IV59</accession>
<protein>
    <submittedName>
        <fullName evidence="2">Anthranilate n-benzoyltransferase protein 2</fullName>
    </submittedName>
</protein>
<keyword evidence="3" id="KW-1185">Reference proteome</keyword>
<comment type="similarity">
    <text evidence="1">Belongs to the plant acyltransferase family.</text>
</comment>
<name>A0AAW0IV59_QUESU</name>
<dbReference type="PANTHER" id="PTHR31642">
    <property type="entry name" value="TRICHOTHECENE 3-O-ACETYLTRANSFERASE"/>
    <property type="match status" value="1"/>
</dbReference>
<organism evidence="2 3">
    <name type="scientific">Quercus suber</name>
    <name type="common">Cork oak</name>
    <dbReference type="NCBI Taxonomy" id="58331"/>
    <lineage>
        <taxon>Eukaryota</taxon>
        <taxon>Viridiplantae</taxon>
        <taxon>Streptophyta</taxon>
        <taxon>Embryophyta</taxon>
        <taxon>Tracheophyta</taxon>
        <taxon>Spermatophyta</taxon>
        <taxon>Magnoliopsida</taxon>
        <taxon>eudicotyledons</taxon>
        <taxon>Gunneridae</taxon>
        <taxon>Pentapetalae</taxon>
        <taxon>rosids</taxon>
        <taxon>fabids</taxon>
        <taxon>Fagales</taxon>
        <taxon>Fagaceae</taxon>
        <taxon>Quercus</taxon>
    </lineage>
</organism>
<dbReference type="Proteomes" id="UP000237347">
    <property type="component" value="Unassembled WGS sequence"/>
</dbReference>
<dbReference type="InterPro" id="IPR023213">
    <property type="entry name" value="CAT-like_dom_sf"/>
</dbReference>
<proteinExistence type="inferred from homology"/>
<dbReference type="GO" id="GO:0016747">
    <property type="term" value="F:acyltransferase activity, transferring groups other than amino-acyl groups"/>
    <property type="evidence" value="ECO:0007669"/>
    <property type="project" value="TreeGrafter"/>
</dbReference>
<dbReference type="PANTHER" id="PTHR31642:SF266">
    <property type="entry name" value="HXXXD-TYPE ACYL-TRANSFERASE FAMILY PROTEIN"/>
    <property type="match status" value="1"/>
</dbReference>
<evidence type="ECO:0000256" key="1">
    <source>
        <dbReference type="ARBA" id="ARBA00009861"/>
    </source>
</evidence>
<comment type="caution">
    <text evidence="2">The sequence shown here is derived from an EMBL/GenBank/DDBJ whole genome shotgun (WGS) entry which is preliminary data.</text>
</comment>
<dbReference type="AlphaFoldDB" id="A0AAW0IV59"/>
<dbReference type="EMBL" id="PKMF04000837">
    <property type="protein sequence ID" value="KAK7818253.1"/>
    <property type="molecule type" value="Genomic_DNA"/>
</dbReference>
<sequence length="347" mass="38939">MTSEHFLGLLDWAAAHRSVPSLPKIYAYGSREGPALVVSSLLRLPFSKVQFGWGRPTCVSLYFPWGGDAGYVAPMQSPSGNGDWVVYMYILKEELELIEREAEPNLGGNNFVSRAYIVKANIINQIQSLASTNECKRTKVECFSALLWKIIAKRGTADKIYPNWAFLTRIGREEEEKTKILASYFGNLWSIPYGSKTVDDLIDKPLSWVANEVHGIGESAMTSEHFLGLLDWAAAHRSVPSLPKIYAYGSREGPALVVSSLLRLPFSKVQFGWGRPTCVSLYFPWGGDAGYVAPMQSPSGNGDWVVYMYILKEELELIEREAGHMFRPLTLGYFNEFEQEPLVRSKM</sequence>
<dbReference type="Gene3D" id="3.30.559.10">
    <property type="entry name" value="Chloramphenicol acetyltransferase-like domain"/>
    <property type="match status" value="2"/>
</dbReference>